<dbReference type="GeneID" id="5797851"/>
<evidence type="ECO:0000313" key="2">
    <source>
        <dbReference type="Proteomes" id="UP000001308"/>
    </source>
</evidence>
<proteinExistence type="predicted"/>
<organism evidence="1 2">
    <name type="scientific">Betalipothrixvirus pozzuoliense</name>
    <dbReference type="NCBI Taxonomy" id="346882"/>
    <lineage>
        <taxon>Viruses</taxon>
        <taxon>Adnaviria</taxon>
        <taxon>Zilligvirae</taxon>
        <taxon>Taleaviricota</taxon>
        <taxon>Tokiviricetes</taxon>
        <taxon>Ligamenvirales</taxon>
        <taxon>Lipothrixviridae</taxon>
        <taxon>Betalipothrixvirus</taxon>
    </lineage>
</organism>
<dbReference type="RefSeq" id="YP_001604208.1">
    <property type="nucleotide sequence ID" value="NC_010152.1"/>
</dbReference>
<name>A7WKK4_9VIRU</name>
<dbReference type="EMBL" id="AM087121">
    <property type="protein sequence ID" value="CAJ31604.1"/>
    <property type="molecule type" value="Genomic_DNA"/>
</dbReference>
<dbReference type="OrthoDB" id="7965at10239"/>
<reference evidence="2" key="1">
    <citation type="journal article" date="2008" name="J. Virol.">
        <title>Structure of the acidianus filamentous virus 3 and comparative genomics of related archaeal lipothrixviruses.</title>
        <authorList>
            <person name="Vestergaard G."/>
            <person name="Aramayo R."/>
            <person name="Basta T."/>
            <person name="Haring M."/>
            <person name="Peng X."/>
            <person name="Brugger K."/>
            <person name="Chen L."/>
            <person name="Rachel R."/>
            <person name="Boisset N."/>
            <person name="Garrett R.A."/>
            <person name="Prangishvili D."/>
        </authorList>
    </citation>
    <scope>NUCLEOTIDE SEQUENCE [LARGE SCALE GENOMIC DNA]</scope>
</reference>
<sequence length="226" mass="25029">MNLCRTWIEEEFLVGKIYPIAQAQFLYNNTVVGIGTVTAKLSFDELTNTYALELTITDNTTNTYTYNAIMIVDSNNVNVALFTYAKAYSKGTGQLTVKETIYIPQPVAVVNFATYGLTVKSLGEMIGNALMNGGTIYLPNYIFFFDASLVLIDQVQFTPSINITPTEVQEYQTISCPVCILTPEVTAVLVYFDSSSMTVIIYGVYPVLLGFITANVQWSIPFNPNC</sequence>
<dbReference type="KEGG" id="vg:5797851"/>
<keyword evidence="2" id="KW-1185">Reference proteome</keyword>
<dbReference type="Proteomes" id="UP000001308">
    <property type="component" value="Segment"/>
</dbReference>
<accession>A7WKK4</accession>
<evidence type="ECO:0000313" key="1">
    <source>
        <dbReference type="EMBL" id="CAJ31604.1"/>
    </source>
</evidence>
<protein>
    <submittedName>
        <fullName evidence="1">Uncharacterized protein</fullName>
    </submittedName>
</protein>